<accession>X1S9R1</accession>
<protein>
    <submittedName>
        <fullName evidence="2">Uncharacterized protein</fullName>
    </submittedName>
</protein>
<evidence type="ECO:0000313" key="2">
    <source>
        <dbReference type="EMBL" id="GAI75856.1"/>
    </source>
</evidence>
<organism evidence="2">
    <name type="scientific">marine sediment metagenome</name>
    <dbReference type="NCBI Taxonomy" id="412755"/>
    <lineage>
        <taxon>unclassified sequences</taxon>
        <taxon>metagenomes</taxon>
        <taxon>ecological metagenomes</taxon>
    </lineage>
</organism>
<feature type="non-terminal residue" evidence="2">
    <location>
        <position position="86"/>
    </location>
</feature>
<proteinExistence type="predicted"/>
<dbReference type="InterPro" id="IPR009956">
    <property type="entry name" value="Post-segregation_anti-tox_CcdA"/>
</dbReference>
<comment type="caution">
    <text evidence="2">The sequence shown here is derived from an EMBL/GenBank/DDBJ whole genome shotgun (WGS) entry which is preliminary data.</text>
</comment>
<keyword evidence="1" id="KW-1277">Toxin-antitoxin system</keyword>
<evidence type="ECO:0000256" key="1">
    <source>
        <dbReference type="ARBA" id="ARBA00022649"/>
    </source>
</evidence>
<dbReference type="Pfam" id="PF07362">
    <property type="entry name" value="CcdA"/>
    <property type="match status" value="1"/>
</dbReference>
<dbReference type="AlphaFoldDB" id="X1S9R1"/>
<sequence length="86" mass="9722">MLSVDNEVLEKAKSRGYNISETLEQALRLKLNPSIKDASEEKLLLKCDNCGDAVEFGYLCEETKRVFCDNCEKAIESTELGPRSKY</sequence>
<reference evidence="2" key="1">
    <citation type="journal article" date="2014" name="Front. Microbiol.">
        <title>High frequency of phylogenetically diverse reductive dehalogenase-homologous genes in deep subseafloor sedimentary metagenomes.</title>
        <authorList>
            <person name="Kawai M."/>
            <person name="Futagami T."/>
            <person name="Toyoda A."/>
            <person name="Takaki Y."/>
            <person name="Nishi S."/>
            <person name="Hori S."/>
            <person name="Arai W."/>
            <person name="Tsubouchi T."/>
            <person name="Morono Y."/>
            <person name="Uchiyama I."/>
            <person name="Ito T."/>
            <person name="Fujiyama A."/>
            <person name="Inagaki F."/>
            <person name="Takami H."/>
        </authorList>
    </citation>
    <scope>NUCLEOTIDE SEQUENCE</scope>
    <source>
        <strain evidence="2">Expedition CK06-06</strain>
    </source>
</reference>
<name>X1S9R1_9ZZZZ</name>
<gene>
    <name evidence="2" type="ORF">S12H4_20499</name>
</gene>
<dbReference type="EMBL" id="BARW01010404">
    <property type="protein sequence ID" value="GAI75856.1"/>
    <property type="molecule type" value="Genomic_DNA"/>
</dbReference>